<dbReference type="Proteomes" id="UP001140949">
    <property type="component" value="Unassembled WGS sequence"/>
</dbReference>
<reference evidence="1" key="2">
    <citation type="submission" date="2023-04" db="EMBL/GenBank/DDBJ databases">
        <authorList>
            <person name="Bruccoleri R.E."/>
            <person name="Oakeley E.J."/>
            <person name="Faust A.-M."/>
            <person name="Dessus-Babus S."/>
            <person name="Altorfer M."/>
            <person name="Burckhardt D."/>
            <person name="Oertli M."/>
            <person name="Naumann U."/>
            <person name="Petersen F."/>
            <person name="Wong J."/>
        </authorList>
    </citation>
    <scope>NUCLEOTIDE SEQUENCE</scope>
    <source>
        <strain evidence="1">GSM-AAB239-AS_SAM_17_03QT</strain>
        <tissue evidence="1">Leaf</tissue>
    </source>
</reference>
<proteinExistence type="predicted"/>
<organism evidence="1 2">
    <name type="scientific">Iris pallida</name>
    <name type="common">Sweet iris</name>
    <dbReference type="NCBI Taxonomy" id="29817"/>
    <lineage>
        <taxon>Eukaryota</taxon>
        <taxon>Viridiplantae</taxon>
        <taxon>Streptophyta</taxon>
        <taxon>Embryophyta</taxon>
        <taxon>Tracheophyta</taxon>
        <taxon>Spermatophyta</taxon>
        <taxon>Magnoliopsida</taxon>
        <taxon>Liliopsida</taxon>
        <taxon>Asparagales</taxon>
        <taxon>Iridaceae</taxon>
        <taxon>Iridoideae</taxon>
        <taxon>Irideae</taxon>
        <taxon>Iris</taxon>
    </lineage>
</organism>
<protein>
    <submittedName>
        <fullName evidence="1">Uncharacterized protein</fullName>
    </submittedName>
</protein>
<gene>
    <name evidence="1" type="ORF">M6B38_319700</name>
</gene>
<dbReference type="AlphaFoldDB" id="A0AAX6HCM5"/>
<dbReference type="EMBL" id="JANAVB010010799">
    <property type="protein sequence ID" value="KAJ6838145.1"/>
    <property type="molecule type" value="Genomic_DNA"/>
</dbReference>
<sequence>MSTTISNSPITIFMNSLLRLRYASKIKTRFKFDHVVTELVRTEEYLIYLWHKANHKVIALSKISSIQSRLHNVVVHGNFWRTIRGSQ</sequence>
<keyword evidence="2" id="KW-1185">Reference proteome</keyword>
<accession>A0AAX6HCM5</accession>
<evidence type="ECO:0000313" key="2">
    <source>
        <dbReference type="Proteomes" id="UP001140949"/>
    </source>
</evidence>
<name>A0AAX6HCM5_IRIPA</name>
<comment type="caution">
    <text evidence="1">The sequence shown here is derived from an EMBL/GenBank/DDBJ whole genome shotgun (WGS) entry which is preliminary data.</text>
</comment>
<evidence type="ECO:0000313" key="1">
    <source>
        <dbReference type="EMBL" id="KAJ6838145.1"/>
    </source>
</evidence>
<reference evidence="1" key="1">
    <citation type="journal article" date="2023" name="GigaByte">
        <title>Genome assembly of the bearded iris, Iris pallida Lam.</title>
        <authorList>
            <person name="Bruccoleri R.E."/>
            <person name="Oakeley E.J."/>
            <person name="Faust A.M.E."/>
            <person name="Altorfer M."/>
            <person name="Dessus-Babus S."/>
            <person name="Burckhardt D."/>
            <person name="Oertli M."/>
            <person name="Naumann U."/>
            <person name="Petersen F."/>
            <person name="Wong J."/>
        </authorList>
    </citation>
    <scope>NUCLEOTIDE SEQUENCE</scope>
    <source>
        <strain evidence="1">GSM-AAB239-AS_SAM_17_03QT</strain>
    </source>
</reference>